<feature type="transmembrane region" description="Helical" evidence="1">
    <location>
        <begin position="12"/>
        <end position="32"/>
    </location>
</feature>
<feature type="transmembrane region" description="Helical" evidence="1">
    <location>
        <begin position="38"/>
        <end position="58"/>
    </location>
</feature>
<organism evidence="2 3">
    <name type="scientific">Sediminibacillus albus</name>
    <dbReference type="NCBI Taxonomy" id="407036"/>
    <lineage>
        <taxon>Bacteria</taxon>
        <taxon>Bacillati</taxon>
        <taxon>Bacillota</taxon>
        <taxon>Bacilli</taxon>
        <taxon>Bacillales</taxon>
        <taxon>Bacillaceae</taxon>
        <taxon>Sediminibacillus</taxon>
    </lineage>
</organism>
<protein>
    <submittedName>
        <fullName evidence="2">Uncharacterized protein</fullName>
    </submittedName>
</protein>
<proteinExistence type="predicted"/>
<dbReference type="AlphaFoldDB" id="A0A1G8YVC7"/>
<reference evidence="2 3" key="1">
    <citation type="submission" date="2016-10" db="EMBL/GenBank/DDBJ databases">
        <authorList>
            <person name="de Groot N.N."/>
        </authorList>
    </citation>
    <scope>NUCLEOTIDE SEQUENCE [LARGE SCALE GENOMIC DNA]</scope>
    <source>
        <strain evidence="2 3">CGMCC 1.6502</strain>
    </source>
</reference>
<evidence type="ECO:0000313" key="2">
    <source>
        <dbReference type="EMBL" id="SDK06025.1"/>
    </source>
</evidence>
<dbReference type="Proteomes" id="UP000198694">
    <property type="component" value="Unassembled WGS sequence"/>
</dbReference>
<gene>
    <name evidence="2" type="ORF">SAMN05216243_1816</name>
</gene>
<dbReference type="EMBL" id="FNFL01000002">
    <property type="protein sequence ID" value="SDK06025.1"/>
    <property type="molecule type" value="Genomic_DNA"/>
</dbReference>
<dbReference type="RefSeq" id="WP_093213219.1">
    <property type="nucleotide sequence ID" value="NZ_FNFL01000002.1"/>
</dbReference>
<sequence length="87" mass="9928">MTDNKQYSLNSLYIPLIIAIPANIFFLVRLQFGVYYQWAWVSFAVFTLFLLITGGISITRKERKSQILGCIYLLSAVIFVALAFLIS</sequence>
<accession>A0A1G8YVC7</accession>
<keyword evidence="3" id="KW-1185">Reference proteome</keyword>
<evidence type="ECO:0000256" key="1">
    <source>
        <dbReference type="SAM" id="Phobius"/>
    </source>
</evidence>
<name>A0A1G8YVC7_9BACI</name>
<evidence type="ECO:0000313" key="3">
    <source>
        <dbReference type="Proteomes" id="UP000198694"/>
    </source>
</evidence>
<feature type="transmembrane region" description="Helical" evidence="1">
    <location>
        <begin position="67"/>
        <end position="86"/>
    </location>
</feature>
<dbReference type="OrthoDB" id="2970861at2"/>
<keyword evidence="1" id="KW-1133">Transmembrane helix</keyword>
<keyword evidence="1" id="KW-0472">Membrane</keyword>
<keyword evidence="1" id="KW-0812">Transmembrane</keyword>